<proteinExistence type="predicted"/>
<name>A0A0A0HSF5_9RHOB</name>
<dbReference type="Proteomes" id="UP000030021">
    <property type="component" value="Unassembled WGS sequence"/>
</dbReference>
<evidence type="ECO:0000256" key="1">
    <source>
        <dbReference type="SAM" id="MobiDB-lite"/>
    </source>
</evidence>
<evidence type="ECO:0000313" key="3">
    <source>
        <dbReference type="EMBL" id="KGM89544.1"/>
    </source>
</evidence>
<evidence type="ECO:0000313" key="4">
    <source>
        <dbReference type="Proteomes" id="UP000030021"/>
    </source>
</evidence>
<dbReference type="eggNOG" id="COG2840">
    <property type="taxonomic scope" value="Bacteria"/>
</dbReference>
<dbReference type="EMBL" id="AONH01000001">
    <property type="protein sequence ID" value="KGM89544.1"/>
    <property type="molecule type" value="Genomic_DNA"/>
</dbReference>
<sequence>MSRRRVRPEELELWQQVARTAQRIRPEAAARVPAPAPQPEPMIRNPRSAPPTPRIEDFQIGQKAAGAPPAHDVLPGLSERVATAPVQMDKKAFHRMKRGKLIPEAKIDLHGMTMDRAHPALTGFILRSHAAGLRLVLVVTGKGKDRDTGGPIPVRHGVLRHNVPQWLRMPPLAALVLQITEAHLKHGGGGAYYVYLRRQR</sequence>
<dbReference type="AlphaFoldDB" id="A0A0A0HSF5"/>
<comment type="caution">
    <text evidence="3">The sequence shown here is derived from an EMBL/GenBank/DDBJ whole genome shotgun (WGS) entry which is preliminary data.</text>
</comment>
<dbReference type="HOGENOM" id="CLU_055978_2_0_5"/>
<reference evidence="3 4" key="1">
    <citation type="submission" date="2013-01" db="EMBL/GenBank/DDBJ databases">
        <authorList>
            <person name="Fiebig A."/>
            <person name="Goeker M."/>
            <person name="Klenk H.-P.P."/>
        </authorList>
    </citation>
    <scope>NUCLEOTIDE SEQUENCE [LARGE SCALE GENOMIC DNA]</scope>
    <source>
        <strain evidence="3 4">DSM 17069</strain>
    </source>
</reference>
<accession>A0A0A0HSF5</accession>
<dbReference type="PANTHER" id="PTHR35562:SF2">
    <property type="entry name" value="DNA ENDONUCLEASE SMRA-RELATED"/>
    <property type="match status" value="1"/>
</dbReference>
<feature type="region of interest" description="Disordered" evidence="1">
    <location>
        <begin position="24"/>
        <end position="50"/>
    </location>
</feature>
<dbReference type="SUPFAM" id="SSF160443">
    <property type="entry name" value="SMR domain-like"/>
    <property type="match status" value="1"/>
</dbReference>
<dbReference type="PANTHER" id="PTHR35562">
    <property type="entry name" value="DNA ENDONUCLEASE SMRA-RELATED"/>
    <property type="match status" value="1"/>
</dbReference>
<dbReference type="InterPro" id="IPR002625">
    <property type="entry name" value="Smr_dom"/>
</dbReference>
<organism evidence="3 4">
    <name type="scientific">Roseovarius mucosus DSM 17069</name>
    <dbReference type="NCBI Taxonomy" id="1288298"/>
    <lineage>
        <taxon>Bacteria</taxon>
        <taxon>Pseudomonadati</taxon>
        <taxon>Pseudomonadota</taxon>
        <taxon>Alphaproteobacteria</taxon>
        <taxon>Rhodobacterales</taxon>
        <taxon>Roseobacteraceae</taxon>
        <taxon>Roseovarius</taxon>
    </lineage>
</organism>
<feature type="domain" description="Smr" evidence="2">
    <location>
        <begin position="107"/>
        <end position="197"/>
    </location>
</feature>
<gene>
    <name evidence="3" type="ORF">rosmuc_00136</name>
</gene>
<dbReference type="RefSeq" id="WP_037276089.1">
    <property type="nucleotide sequence ID" value="NZ_KN293991.1"/>
</dbReference>
<evidence type="ECO:0000259" key="2">
    <source>
        <dbReference type="PROSITE" id="PS50828"/>
    </source>
</evidence>
<dbReference type="InterPro" id="IPR036063">
    <property type="entry name" value="Smr_dom_sf"/>
</dbReference>
<dbReference type="OrthoDB" id="7165597at2"/>
<dbReference type="STRING" id="215743.ROSMUCSMR3_02148"/>
<dbReference type="PATRIC" id="fig|1288298.3.peg.135"/>
<dbReference type="Pfam" id="PF01713">
    <property type="entry name" value="Smr"/>
    <property type="match status" value="1"/>
</dbReference>
<dbReference type="PROSITE" id="PS50828">
    <property type="entry name" value="SMR"/>
    <property type="match status" value="1"/>
</dbReference>
<dbReference type="Gene3D" id="3.30.1370.110">
    <property type="match status" value="1"/>
</dbReference>
<protein>
    <recommendedName>
        <fullName evidence="2">Smr domain-containing protein</fullName>
    </recommendedName>
</protein>